<dbReference type="Pfam" id="PF04434">
    <property type="entry name" value="SWIM"/>
    <property type="match status" value="2"/>
</dbReference>
<dbReference type="InterPro" id="IPR006564">
    <property type="entry name" value="Znf_PMZ"/>
</dbReference>
<feature type="region of interest" description="Disordered" evidence="6">
    <location>
        <begin position="1"/>
        <end position="22"/>
    </location>
</feature>
<dbReference type="Pfam" id="PF10551">
    <property type="entry name" value="MULE"/>
    <property type="match status" value="2"/>
</dbReference>
<dbReference type="EMBL" id="JAQIZT010000016">
    <property type="protein sequence ID" value="KAJ6967666.1"/>
    <property type="molecule type" value="Genomic_DNA"/>
</dbReference>
<dbReference type="Proteomes" id="UP001164929">
    <property type="component" value="Chromosome 16"/>
</dbReference>
<dbReference type="PANTHER" id="PTHR31669:SF161">
    <property type="entry name" value="PROTEIN FAR-RED ELONGATED HYPOCOTYL 3"/>
    <property type="match status" value="1"/>
</dbReference>
<dbReference type="PROSITE" id="PS50966">
    <property type="entry name" value="ZF_SWIM"/>
    <property type="match status" value="2"/>
</dbReference>
<feature type="region of interest" description="Disordered" evidence="6">
    <location>
        <begin position="129"/>
        <end position="153"/>
    </location>
</feature>
<dbReference type="SMART" id="SM00575">
    <property type="entry name" value="ZnF_PMZ"/>
    <property type="match status" value="2"/>
</dbReference>
<evidence type="ECO:0000256" key="6">
    <source>
        <dbReference type="SAM" id="MobiDB-lite"/>
    </source>
</evidence>
<keyword evidence="4" id="KW-0862">Zinc</keyword>
<dbReference type="GO" id="GO:0008270">
    <property type="term" value="F:zinc ion binding"/>
    <property type="evidence" value="ECO:0007669"/>
    <property type="project" value="UniProtKB-KW"/>
</dbReference>
<dbReference type="InterPro" id="IPR018289">
    <property type="entry name" value="MULE_transposase_dom"/>
</dbReference>
<evidence type="ECO:0000256" key="2">
    <source>
        <dbReference type="ARBA" id="ARBA00022723"/>
    </source>
</evidence>
<dbReference type="InterPro" id="IPR031052">
    <property type="entry name" value="FHY3/FAR1"/>
</dbReference>
<comment type="caution">
    <text evidence="8">The sequence shown here is derived from an EMBL/GenBank/DDBJ whole genome shotgun (WGS) entry which is preliminary data.</text>
</comment>
<name>A0AAD6LIP7_9ROSI</name>
<evidence type="ECO:0000256" key="5">
    <source>
        <dbReference type="PROSITE-ProRule" id="PRU00325"/>
    </source>
</evidence>
<evidence type="ECO:0000313" key="9">
    <source>
        <dbReference type="Proteomes" id="UP001164929"/>
    </source>
</evidence>
<feature type="compositionally biased region" description="Basic residues" evidence="6">
    <location>
        <begin position="710"/>
        <end position="721"/>
    </location>
</feature>
<keyword evidence="2" id="KW-0479">Metal-binding</keyword>
<evidence type="ECO:0000256" key="4">
    <source>
        <dbReference type="ARBA" id="ARBA00022833"/>
    </source>
</evidence>
<proteinExistence type="inferred from homology"/>
<feature type="domain" description="SWIM-type" evidence="7">
    <location>
        <begin position="566"/>
        <end position="602"/>
    </location>
</feature>
<feature type="region of interest" description="Disordered" evidence="6">
    <location>
        <begin position="706"/>
        <end position="734"/>
    </location>
</feature>
<gene>
    <name evidence="8" type="ORF">NC653_035786</name>
</gene>
<dbReference type="InterPro" id="IPR007527">
    <property type="entry name" value="Znf_SWIM"/>
</dbReference>
<evidence type="ECO:0000256" key="3">
    <source>
        <dbReference type="ARBA" id="ARBA00022771"/>
    </source>
</evidence>
<accession>A0AAD6LIP7</accession>
<keyword evidence="9" id="KW-1185">Reference proteome</keyword>
<evidence type="ECO:0000313" key="8">
    <source>
        <dbReference type="EMBL" id="KAJ6967666.1"/>
    </source>
</evidence>
<dbReference type="Pfam" id="PF03101">
    <property type="entry name" value="FAR1"/>
    <property type="match status" value="2"/>
</dbReference>
<organism evidence="8 9">
    <name type="scientific">Populus alba x Populus x berolinensis</name>
    <dbReference type="NCBI Taxonomy" id="444605"/>
    <lineage>
        <taxon>Eukaryota</taxon>
        <taxon>Viridiplantae</taxon>
        <taxon>Streptophyta</taxon>
        <taxon>Embryophyta</taxon>
        <taxon>Tracheophyta</taxon>
        <taxon>Spermatophyta</taxon>
        <taxon>Magnoliopsida</taxon>
        <taxon>eudicotyledons</taxon>
        <taxon>Gunneridae</taxon>
        <taxon>Pentapetalae</taxon>
        <taxon>rosids</taxon>
        <taxon>fabids</taxon>
        <taxon>Malpighiales</taxon>
        <taxon>Salicaceae</taxon>
        <taxon>Saliceae</taxon>
        <taxon>Populus</taxon>
    </lineage>
</organism>
<evidence type="ECO:0000256" key="1">
    <source>
        <dbReference type="ARBA" id="ARBA00005889"/>
    </source>
</evidence>
<dbReference type="PANTHER" id="PTHR31669">
    <property type="entry name" value="PROTEIN FAR1-RELATED SEQUENCE 10-RELATED"/>
    <property type="match status" value="1"/>
</dbReference>
<comment type="similarity">
    <text evidence="1">Belongs to the FHY3/FAR1 family.</text>
</comment>
<protein>
    <recommendedName>
        <fullName evidence="7">SWIM-type domain-containing protein</fullName>
    </recommendedName>
</protein>
<dbReference type="InterPro" id="IPR004330">
    <property type="entry name" value="FAR1_DNA_bnd_dom"/>
</dbReference>
<feature type="domain" description="SWIM-type" evidence="7">
    <location>
        <begin position="1391"/>
        <end position="1427"/>
    </location>
</feature>
<reference evidence="8 9" key="1">
    <citation type="journal article" date="2023" name="Mol. Ecol. Resour.">
        <title>Chromosome-level genome assembly of a triploid poplar Populus alba 'Berolinensis'.</title>
        <authorList>
            <person name="Chen S."/>
            <person name="Yu Y."/>
            <person name="Wang X."/>
            <person name="Wang S."/>
            <person name="Zhang T."/>
            <person name="Zhou Y."/>
            <person name="He R."/>
            <person name="Meng N."/>
            <person name="Wang Y."/>
            <person name="Liu W."/>
            <person name="Liu Z."/>
            <person name="Liu J."/>
            <person name="Guo Q."/>
            <person name="Huang H."/>
            <person name="Sederoff R.R."/>
            <person name="Wang G."/>
            <person name="Qu G."/>
            <person name="Chen S."/>
        </authorList>
    </citation>
    <scope>NUCLEOTIDE SEQUENCE [LARGE SCALE GENOMIC DNA]</scope>
    <source>
        <strain evidence="8">SC-2020</strain>
    </source>
</reference>
<evidence type="ECO:0000259" key="7">
    <source>
        <dbReference type="PROSITE" id="PS50966"/>
    </source>
</evidence>
<feature type="compositionally biased region" description="Polar residues" evidence="6">
    <location>
        <begin position="725"/>
        <end position="734"/>
    </location>
</feature>
<keyword evidence="3 5" id="KW-0863">Zinc-finger</keyword>
<dbReference type="GO" id="GO:0006355">
    <property type="term" value="P:regulation of DNA-templated transcription"/>
    <property type="evidence" value="ECO:0007669"/>
    <property type="project" value="InterPro"/>
</dbReference>
<sequence>MDIDLRLPSGDHDKEGEEPNGVDNMLSEVKLHNGDAETGNVVDVAEEILSIEGGDVNSPTPTTFKEDTNLEPLSGMEFESHGAAYSFYQEYARSMGFNTAIQNSRRSKTSREFIDAKFACSRYGTKREYDKSFNRPRSRQTKQDPENGTSRRLCSKTDCKASMHVKRRPDGKWVIHSFVKEHNHGLLPAQAVSEQTRRMYAAMAQQFAEYKNVAGLKNDPKNSFDKGRNLGLEAGETKILFDFFTKMQNMNSNFFYAVDLGEDQRLKNLFWADAKSRHDYGNFSDVVSFDTTYVRNKYKMPLALFVGVNQHYQFMLLGCALISDESTATYSWLMQTWLGAMGGQTPKVIITDQDKAMKQVIAEVFPSAHHCLFLWNILGKVSENLGSVIKQNENFMAKFDKCIFRSWTENEFGKRWWKILDRFELRENEWMQSLYEDREQWVPIYMRGAFLAGMSTVLRSESTNSHFDKHVHKKTTVQEFVRQYEPILQDRYEEEAKADSDTWNKQPSLKSPSPLEKSVSGVYTHAVFKKFQVEVLGVVACHPKMESQDEISVSFRVQDLEKHQDFTVLWNQMRLEVSCICRLYEYKGFLCRHALVVLQMCQQSAIPSQYILKRWTKDAKSKHLLGEESEKVQSRVQRYNDLCQRALKLSEEASLSQESYNIAFRALGEVFGNCISINNSNKSLVEAGTSTTHGLLCIEDDNQNRSMTKTNKKKNQTKKRKVNSEQEITTDGPQDSLQQMVQLNLMAPTRDNYYSNQQTIQGLGQLNSIAPSHDGYYGTQQSMHGLGQMDFFRTPTGFAYSIRDDPNERRICRKKYSFDILHAVSERTRKMYVDMPRQCCGYQNSGFIDLELPSSDQEKLESGVNTNECIMDSASELRGIDEAASSCLVEEVVEACGLNAIEGVIDGGDKVEESGVGVDVVGEGGISVPQNGLKFETKEAAYAFYRDYALSVGFGITIKASRRSKKNGKFIDVKIACSRFGSKRESSVSVNPRSCTKTDCKAGMHMKRTEDEKWVIYSFVKEHNHEICKEDYDNATGRRNKQSGAVARPKKGLQLALDEDDVKVMLEYFMCMQAENSNFFYAIDLDHEKRMRNVFWIDAKGRHDYHSFCDVVFFDTFYVSSKYKLPFVPIIGVNNHFQFVLLGCALIGEHSASSFLWLMHTWLKAVGGQAPKVIITDQERFLNEAVVDVFPDTRHYYSLWHVFSKIPENLSAVMNQSEIFMLKFNKCIYQSQTDEQFEKRWWKMVHRFELREDEWVHSLYENRIKWVPTFIRDTSLAGMSTTERSGSVASFFDKYIHREAVFKEFMEQYKAFLEDGYEMEAKAEFETQNKQPALRSLSSFEKQASTLYTDAVFKKFQVEVLGVVSCHLQKESEDEATINFRVDDFEERQNFLVSWSKSTMDICCICRSFEYRGFLCKHAILVLQMSGVSNIPSRYILKRWTKGAKINQAVDKVSKSLHYRVQRFNDLCKKAIKLGKEGSLSKEAYDIAVRTLEEVLENCVGLNNSVKSVLEPNTLDVLGFPGFEEENCDNCLAKSSKKKRTYKKKKVYSEAGGIKIGLQESYQQMVCLFQTYLCQIDP</sequence>